<dbReference type="PROSITE" id="PS00941">
    <property type="entry name" value="CARBOXYLESTERASE_B_2"/>
    <property type="match status" value="1"/>
</dbReference>
<keyword evidence="7" id="KW-1185">Reference proteome</keyword>
<dbReference type="EMBL" id="JAPUFD010000004">
    <property type="protein sequence ID" value="MDI1486714.1"/>
    <property type="molecule type" value="Genomic_DNA"/>
</dbReference>
<feature type="chain" id="PRO_5041484195" description="Carboxylic ester hydrolase" evidence="4">
    <location>
        <begin position="25"/>
        <end position="593"/>
    </location>
</feature>
<evidence type="ECO:0000256" key="4">
    <source>
        <dbReference type="RuleBase" id="RU361235"/>
    </source>
</evidence>
<dbReference type="InterPro" id="IPR019826">
    <property type="entry name" value="Carboxylesterase_B_AS"/>
</dbReference>
<organism evidence="6 7">
    <name type="scientific">Ramalina farinacea</name>
    <dbReference type="NCBI Taxonomy" id="258253"/>
    <lineage>
        <taxon>Eukaryota</taxon>
        <taxon>Fungi</taxon>
        <taxon>Dikarya</taxon>
        <taxon>Ascomycota</taxon>
        <taxon>Pezizomycotina</taxon>
        <taxon>Lecanoromycetes</taxon>
        <taxon>OSLEUM clade</taxon>
        <taxon>Lecanoromycetidae</taxon>
        <taxon>Lecanorales</taxon>
        <taxon>Lecanorineae</taxon>
        <taxon>Ramalinaceae</taxon>
        <taxon>Ramalina</taxon>
    </lineage>
</organism>
<dbReference type="Gene3D" id="3.40.50.1820">
    <property type="entry name" value="alpha/beta hydrolase"/>
    <property type="match status" value="1"/>
</dbReference>
<reference evidence="6" key="1">
    <citation type="journal article" date="2023" name="Genome Biol. Evol.">
        <title>First Whole Genome Sequence and Flow Cytometry Genome Size Data for the Lichen-Forming Fungus Ramalina farinacea (Ascomycota).</title>
        <authorList>
            <person name="Llewellyn T."/>
            <person name="Mian S."/>
            <person name="Hill R."/>
            <person name="Leitch I.J."/>
            <person name="Gaya E."/>
        </authorList>
    </citation>
    <scope>NUCLEOTIDE SEQUENCE</scope>
    <source>
        <strain evidence="6">LIQ254RAFAR</strain>
    </source>
</reference>
<dbReference type="PROSITE" id="PS01173">
    <property type="entry name" value="LIPASE_GDXG_HIS"/>
    <property type="match status" value="1"/>
</dbReference>
<dbReference type="EC" id="3.1.1.-" evidence="4"/>
<sequence>MRSQYYLPSFASLLALVASSLVGAAPTDETTSDAAAAVNHDPHVDLGYAIYKPTFYNDTGKYYNFSNIRYAAPPLGALRFSDPQPPENQRSLGVQDGTKANVCPQAAPASWNWRNVGIPDGQVIPIGNSTLPESEDCLFLDVVVPESVFNNGGKGQNGKLAPVMVNIHGGGFFIGDKATLYPPQGLIAASNNEMVFVSMNYRLTAFGFLGGLDKASSNTTSQNAGLLDQRMALKWIQQYIHLFGGDKSQVTIYGESGGGASVMFHAVAYGGAKETDLFHRIVGQSPGPQVGAPANQKKAGEAFLKALGVSSVDEARKLDTEVLKQANLDVERTLPYFGPLVDGDLVPDLPSQLYVKGRYVKNLQVMAGHNSNEALLFISPTQDSQAAFDAFLSFQFPTSSKDQIDYINNTLYPPPPAPGHDYDSQYQRLSLLDADVYNLCWATLLAATYAASGAHNYIFGVDPGLHAQDLSYTFYNGQAFQVDVNTTVAEVLQQAIANFVVYGDPNGQVETPPAVVTQKRWDAAAPGKYGSGNVALPLFPKWTADQAAVIKGGPDAIRDAPVVNMTNGGFLEATEAAAGRCGWFFETGFANSN</sequence>
<evidence type="ECO:0000313" key="7">
    <source>
        <dbReference type="Proteomes" id="UP001161017"/>
    </source>
</evidence>
<dbReference type="InterPro" id="IPR002168">
    <property type="entry name" value="Lipase_GDXG_HIS_AS"/>
</dbReference>
<dbReference type="SUPFAM" id="SSF53474">
    <property type="entry name" value="alpha/beta-Hydrolases"/>
    <property type="match status" value="1"/>
</dbReference>
<keyword evidence="3 4" id="KW-0378">Hydrolase</keyword>
<dbReference type="InterPro" id="IPR019819">
    <property type="entry name" value="Carboxylesterase_B_CS"/>
</dbReference>
<dbReference type="InterPro" id="IPR002018">
    <property type="entry name" value="CarbesteraseB"/>
</dbReference>
<evidence type="ECO:0000259" key="5">
    <source>
        <dbReference type="Pfam" id="PF00135"/>
    </source>
</evidence>
<dbReference type="Proteomes" id="UP001161017">
    <property type="component" value="Unassembled WGS sequence"/>
</dbReference>
<dbReference type="GO" id="GO:0016787">
    <property type="term" value="F:hydrolase activity"/>
    <property type="evidence" value="ECO:0007669"/>
    <property type="project" value="UniProtKB-KW"/>
</dbReference>
<proteinExistence type="inferred from homology"/>
<gene>
    <name evidence="6" type="ORF">OHK93_005975</name>
</gene>
<name>A0AA43QJC2_9LECA</name>
<dbReference type="InterPro" id="IPR050309">
    <property type="entry name" value="Type-B_Carboxylest/Lipase"/>
</dbReference>
<dbReference type="PANTHER" id="PTHR11559">
    <property type="entry name" value="CARBOXYLESTERASE"/>
    <property type="match status" value="1"/>
</dbReference>
<comment type="caution">
    <text evidence="6">The sequence shown here is derived from an EMBL/GenBank/DDBJ whole genome shotgun (WGS) entry which is preliminary data.</text>
</comment>
<dbReference type="AlphaFoldDB" id="A0AA43QJC2"/>
<protein>
    <recommendedName>
        <fullName evidence="4">Carboxylic ester hydrolase</fullName>
        <ecNumber evidence="4">3.1.1.-</ecNumber>
    </recommendedName>
</protein>
<keyword evidence="4" id="KW-0732">Signal</keyword>
<evidence type="ECO:0000256" key="3">
    <source>
        <dbReference type="ARBA" id="ARBA00022801"/>
    </source>
</evidence>
<accession>A0AA43QJC2</accession>
<dbReference type="InterPro" id="IPR029058">
    <property type="entry name" value="AB_hydrolase_fold"/>
</dbReference>
<comment type="similarity">
    <text evidence="1 4">Belongs to the type-B carboxylesterase/lipase family.</text>
</comment>
<evidence type="ECO:0000256" key="1">
    <source>
        <dbReference type="ARBA" id="ARBA00005964"/>
    </source>
</evidence>
<comment type="similarity">
    <text evidence="2">Belongs to the 'GDXG' lipolytic enzyme family.</text>
</comment>
<evidence type="ECO:0000256" key="2">
    <source>
        <dbReference type="ARBA" id="ARBA00010515"/>
    </source>
</evidence>
<evidence type="ECO:0000313" key="6">
    <source>
        <dbReference type="EMBL" id="MDI1486714.1"/>
    </source>
</evidence>
<feature type="domain" description="Carboxylesterase type B" evidence="5">
    <location>
        <begin position="58"/>
        <end position="515"/>
    </location>
</feature>
<feature type="signal peptide" evidence="4">
    <location>
        <begin position="1"/>
        <end position="24"/>
    </location>
</feature>
<dbReference type="PROSITE" id="PS00122">
    <property type="entry name" value="CARBOXYLESTERASE_B_1"/>
    <property type="match status" value="1"/>
</dbReference>
<dbReference type="Pfam" id="PF00135">
    <property type="entry name" value="COesterase"/>
    <property type="match status" value="1"/>
</dbReference>